<organism evidence="1 2">
    <name type="scientific">Janthinobacterium agaricidamnosum NBRC 102515 = DSM 9628</name>
    <dbReference type="NCBI Taxonomy" id="1349767"/>
    <lineage>
        <taxon>Bacteria</taxon>
        <taxon>Pseudomonadati</taxon>
        <taxon>Pseudomonadota</taxon>
        <taxon>Betaproteobacteria</taxon>
        <taxon>Burkholderiales</taxon>
        <taxon>Oxalobacteraceae</taxon>
        <taxon>Janthinobacterium</taxon>
    </lineage>
</organism>
<proteinExistence type="predicted"/>
<dbReference type="HOGENOM" id="CLU_1872650_0_0_4"/>
<dbReference type="EMBL" id="HG322949">
    <property type="protein sequence ID" value="CDG86130.1"/>
    <property type="molecule type" value="Genomic_DNA"/>
</dbReference>
<evidence type="ECO:0000313" key="2">
    <source>
        <dbReference type="Proteomes" id="UP000027604"/>
    </source>
</evidence>
<dbReference type="AlphaFoldDB" id="W0VEK4"/>
<reference evidence="1 2" key="1">
    <citation type="journal article" date="2015" name="Genome Announc.">
        <title>Genome Sequence of Mushroom Soft-Rot Pathogen Janthinobacterium agaricidamnosum.</title>
        <authorList>
            <person name="Graupner K."/>
            <person name="Lackner G."/>
            <person name="Hertweck C."/>
        </authorList>
    </citation>
    <scope>NUCLEOTIDE SEQUENCE [LARGE SCALE GENOMIC DNA]</scope>
    <source>
        <strain evidence="2">NBRC 102515 / DSM 9628</strain>
    </source>
</reference>
<evidence type="ECO:0000313" key="1">
    <source>
        <dbReference type="EMBL" id="CDG86130.1"/>
    </source>
</evidence>
<protein>
    <submittedName>
        <fullName evidence="1">Uncharacterized protein</fullName>
    </submittedName>
</protein>
<sequence>MEVKKYALDIEYFCFYETNDNFLNSNFEASLDGNFGVEDRAIVVFVKDGIISSIGVWLFGFYDSEKNINGKFYQGKLPNNVMLGDRVDSMSSLNLEYDAAEEWFCMSGSYSGVIISGAPGDLGDFPDQRILSIRIS</sequence>
<name>W0VEK4_9BURK</name>
<dbReference type="KEGG" id="jag:GJA_5538"/>
<accession>W0VEK4</accession>
<keyword evidence="2" id="KW-1185">Reference proteome</keyword>
<dbReference type="Proteomes" id="UP000027604">
    <property type="component" value="Chromosome I"/>
</dbReference>
<gene>
    <name evidence="1" type="ORF">GJA_5538</name>
</gene>